<accession>A0A7S2Z374</accession>
<dbReference type="GO" id="GO:0000398">
    <property type="term" value="P:mRNA splicing, via spliceosome"/>
    <property type="evidence" value="ECO:0007669"/>
    <property type="project" value="TreeGrafter"/>
</dbReference>
<reference evidence="3" key="1">
    <citation type="submission" date="2021-01" db="EMBL/GenBank/DDBJ databases">
        <authorList>
            <person name="Corre E."/>
            <person name="Pelletier E."/>
            <person name="Niang G."/>
            <person name="Scheremetjew M."/>
            <person name="Finn R."/>
            <person name="Kale V."/>
            <person name="Holt S."/>
            <person name="Cochrane G."/>
            <person name="Meng A."/>
            <person name="Brown T."/>
            <person name="Cohen L."/>
        </authorList>
    </citation>
    <scope>NUCLEOTIDE SEQUENCE</scope>
    <source>
        <strain evidence="3">RCC856</strain>
    </source>
</reference>
<dbReference type="Gene3D" id="3.10.590.10">
    <property type="entry name" value="ph1033 like domains"/>
    <property type="match status" value="1"/>
</dbReference>
<dbReference type="GO" id="GO:0003729">
    <property type="term" value="F:mRNA binding"/>
    <property type="evidence" value="ECO:0007669"/>
    <property type="project" value="TreeGrafter"/>
</dbReference>
<evidence type="ECO:0000313" key="3">
    <source>
        <dbReference type="EMBL" id="CAE0019087.1"/>
    </source>
</evidence>
<feature type="domain" description="YTH" evidence="2">
    <location>
        <begin position="12"/>
        <end position="149"/>
    </location>
</feature>
<protein>
    <recommendedName>
        <fullName evidence="2">YTH domain-containing protein</fullName>
    </recommendedName>
</protein>
<gene>
    <name evidence="3" type="ORF">CLAU1311_LOCUS4416</name>
</gene>
<dbReference type="Pfam" id="PF04146">
    <property type="entry name" value="YTH"/>
    <property type="match status" value="1"/>
</dbReference>
<dbReference type="GO" id="GO:1990247">
    <property type="term" value="F:N6-methyladenosine-containing RNA reader activity"/>
    <property type="evidence" value="ECO:0007669"/>
    <property type="project" value="TreeGrafter"/>
</dbReference>
<dbReference type="CDD" id="cd21134">
    <property type="entry name" value="YTH"/>
    <property type="match status" value="1"/>
</dbReference>
<dbReference type="PANTHER" id="PTHR12357">
    <property type="entry name" value="YTH YT521-B HOMOLOGY DOMAIN-CONTAINING"/>
    <property type="match status" value="1"/>
</dbReference>
<evidence type="ECO:0000256" key="1">
    <source>
        <dbReference type="SAM" id="MobiDB-lite"/>
    </source>
</evidence>
<evidence type="ECO:0000259" key="2">
    <source>
        <dbReference type="PROSITE" id="PS50882"/>
    </source>
</evidence>
<dbReference type="PANTHER" id="PTHR12357:SF3">
    <property type="entry name" value="YTH DOMAIN-CONTAINING PROTEIN 1"/>
    <property type="match status" value="1"/>
</dbReference>
<dbReference type="GO" id="GO:0048024">
    <property type="term" value="P:regulation of mRNA splicing, via spliceosome"/>
    <property type="evidence" value="ECO:0007669"/>
    <property type="project" value="TreeGrafter"/>
</dbReference>
<feature type="compositionally biased region" description="Low complexity" evidence="1">
    <location>
        <begin position="176"/>
        <end position="185"/>
    </location>
</feature>
<dbReference type="GO" id="GO:0005654">
    <property type="term" value="C:nucleoplasm"/>
    <property type="evidence" value="ECO:0007669"/>
    <property type="project" value="TreeGrafter"/>
</dbReference>
<sequence>MGGPSGEDKAVCAVVMLKCPSAELLARSRDHGVWGLSESAGTALAAVLERGKSGKVALVFSVNMSGHFQGYALVSCGSPVVRRRLDIWGGLPGAREFVFAVEVAWVLAFDLPFADAKHLRSEATNKGVQTTKHGQEMSLENGCALLQVFRSAAAKHGASQAPTPRHPIKLGGGSSGPSQAASGSADDGEGAGGPALSLGSMSFEDYAGLFDKFRVVSQREGAAAFLDQLESLGWQEKEDLCKALGKNDFLDACRIVCSMNNIDFSSSRERHLEHLYDQMAP</sequence>
<dbReference type="AlphaFoldDB" id="A0A7S2Z374"/>
<feature type="region of interest" description="Disordered" evidence="1">
    <location>
        <begin position="156"/>
        <end position="193"/>
    </location>
</feature>
<dbReference type="InterPro" id="IPR007275">
    <property type="entry name" value="YTH_domain"/>
</dbReference>
<dbReference type="PROSITE" id="PS50882">
    <property type="entry name" value="YTH"/>
    <property type="match status" value="1"/>
</dbReference>
<dbReference type="InterPro" id="IPR045168">
    <property type="entry name" value="YTH_prot"/>
</dbReference>
<proteinExistence type="predicted"/>
<name>A0A7S2Z374_9CHLO</name>
<organism evidence="3">
    <name type="scientific">Chloropicon laureae</name>
    <dbReference type="NCBI Taxonomy" id="464258"/>
    <lineage>
        <taxon>Eukaryota</taxon>
        <taxon>Viridiplantae</taxon>
        <taxon>Chlorophyta</taxon>
        <taxon>Chloropicophyceae</taxon>
        <taxon>Chloropicales</taxon>
        <taxon>Chloropicaceae</taxon>
        <taxon>Chloropicon</taxon>
    </lineage>
</organism>
<dbReference type="EMBL" id="HBHU01006850">
    <property type="protein sequence ID" value="CAE0019087.1"/>
    <property type="molecule type" value="Transcribed_RNA"/>
</dbReference>